<evidence type="ECO:0000313" key="4">
    <source>
        <dbReference type="EMBL" id="MFD1829138.1"/>
    </source>
</evidence>
<organism evidence="4 5">
    <name type="scientific">Streptomyces desertarenae</name>
    <dbReference type="NCBI Taxonomy" id="2666184"/>
    <lineage>
        <taxon>Bacteria</taxon>
        <taxon>Bacillati</taxon>
        <taxon>Actinomycetota</taxon>
        <taxon>Actinomycetes</taxon>
        <taxon>Kitasatosporales</taxon>
        <taxon>Streptomycetaceae</taxon>
        <taxon>Streptomyces</taxon>
    </lineage>
</organism>
<feature type="transmembrane region" description="Helical" evidence="2">
    <location>
        <begin position="38"/>
        <end position="59"/>
    </location>
</feature>
<dbReference type="InterPro" id="IPR028087">
    <property type="entry name" value="Tad_N"/>
</dbReference>
<sequence length="142" mass="14482">MRNRSDAAAPRWRERGRSHGPAHRRHRVRTAARERGSATVWAALCGIALCAAAAGVLGLGQAVAVRHRAGAAADAAALAAADRALWGPEDACATARRVAGAQRARVARCSVRGAVADVTVRVAAGPYGARARARAGPAPAAP</sequence>
<reference evidence="5" key="1">
    <citation type="journal article" date="2019" name="Int. J. Syst. Evol. Microbiol.">
        <title>The Global Catalogue of Microorganisms (GCM) 10K type strain sequencing project: providing services to taxonomists for standard genome sequencing and annotation.</title>
        <authorList>
            <consortium name="The Broad Institute Genomics Platform"/>
            <consortium name="The Broad Institute Genome Sequencing Center for Infectious Disease"/>
            <person name="Wu L."/>
            <person name="Ma J."/>
        </authorList>
    </citation>
    <scope>NUCLEOTIDE SEQUENCE [LARGE SCALE GENOMIC DNA]</scope>
    <source>
        <strain evidence="5">CGMCC 4.7455</strain>
    </source>
</reference>
<gene>
    <name evidence="4" type="ORF">ACFSJS_05625</name>
</gene>
<comment type="caution">
    <text evidence="4">The sequence shown here is derived from an EMBL/GenBank/DDBJ whole genome shotgun (WGS) entry which is preliminary data.</text>
</comment>
<evidence type="ECO:0000256" key="1">
    <source>
        <dbReference type="SAM" id="MobiDB-lite"/>
    </source>
</evidence>
<feature type="domain" description="Putative Flp pilus-assembly TadG-like N-terminal" evidence="3">
    <location>
        <begin position="36"/>
        <end position="82"/>
    </location>
</feature>
<dbReference type="Pfam" id="PF13400">
    <property type="entry name" value="Tad"/>
    <property type="match status" value="1"/>
</dbReference>
<protein>
    <submittedName>
        <fullName evidence="4">Rv3654c family TadE-like protein</fullName>
    </submittedName>
</protein>
<accession>A0ABW4PEJ8</accession>
<evidence type="ECO:0000259" key="3">
    <source>
        <dbReference type="Pfam" id="PF13400"/>
    </source>
</evidence>
<dbReference type="InterPro" id="IPR021202">
    <property type="entry name" value="Rv3654c-like"/>
</dbReference>
<dbReference type="RefSeq" id="WP_380897368.1">
    <property type="nucleotide sequence ID" value="NZ_JBHUFU010000002.1"/>
</dbReference>
<dbReference type="EMBL" id="JBHUFU010000002">
    <property type="protein sequence ID" value="MFD1829138.1"/>
    <property type="molecule type" value="Genomic_DNA"/>
</dbReference>
<dbReference type="Proteomes" id="UP001597365">
    <property type="component" value="Unassembled WGS sequence"/>
</dbReference>
<evidence type="ECO:0000313" key="5">
    <source>
        <dbReference type="Proteomes" id="UP001597365"/>
    </source>
</evidence>
<keyword evidence="5" id="KW-1185">Reference proteome</keyword>
<keyword evidence="2" id="KW-0812">Transmembrane</keyword>
<keyword evidence="2" id="KW-0472">Membrane</keyword>
<proteinExistence type="predicted"/>
<dbReference type="NCBIfam" id="TIGR03816">
    <property type="entry name" value="tadE_like_DECH"/>
    <property type="match status" value="1"/>
</dbReference>
<feature type="region of interest" description="Disordered" evidence="1">
    <location>
        <begin position="1"/>
        <end position="32"/>
    </location>
</feature>
<keyword evidence="2" id="KW-1133">Transmembrane helix</keyword>
<name>A0ABW4PEJ8_9ACTN</name>
<feature type="compositionally biased region" description="Basic residues" evidence="1">
    <location>
        <begin position="18"/>
        <end position="30"/>
    </location>
</feature>
<evidence type="ECO:0000256" key="2">
    <source>
        <dbReference type="SAM" id="Phobius"/>
    </source>
</evidence>